<keyword evidence="3" id="KW-0732">Signal</keyword>
<sequence length="491" mass="55159">MKKIDDETNNVQVTEDHYNLDIGLKEIDQTGEVTPAKEVVGVATDNQIQYENVFDNISTIYSVGENFVKEDITINQKPEKGLPQTFSYQLSLENLSYEQINNQIYLKDASTGEMKYVIEAPFMYDAYKPAGYQSIDSVNSIPEEAKSYDITLKTRKENNTLWIDLIPDAAWLQDKERQYPIVIDPTIVRIQGNSKMEDTTIRKKFPTQTGGNDTELGAGTATDGNIVRSLLKFDVTPIPEKSVIMSADVSLYLSSTNDSSPINLSMHAMKRSWDENTATWNNYGTAGGWTTAGGDFNTTALSTVTGVSSVPSNVEDGIQRWSIPTTMVSGWLTNPNTNLGLLLKSTTEGTLIYKKFISSENTTNPLAYKPKLVVTYKTPNRLGLEDYWDYASYDISNGVNYVNLGTNNNVLQYTDFSLFNYAGFGLDFTRTYNSKDFEKSPFGYGWSFTGSEKLFYNDKYFNVEYKDADGTVMFTHGMEISILHQQVIMIV</sequence>
<dbReference type="NCBIfam" id="NF033679">
    <property type="entry name" value="DNRLRE_dom"/>
    <property type="match status" value="1"/>
</dbReference>
<dbReference type="EMBL" id="JANTOO010000013">
    <property type="protein sequence ID" value="MCS1396955.1"/>
    <property type="molecule type" value="Genomic_DNA"/>
</dbReference>
<dbReference type="Pfam" id="PF24517">
    <property type="entry name" value="CBM96"/>
    <property type="match status" value="1"/>
</dbReference>
<evidence type="ECO:0000313" key="6">
    <source>
        <dbReference type="EMBL" id="MCS1396955.1"/>
    </source>
</evidence>
<accession>A0ABT2DQ95</accession>
<dbReference type="InterPro" id="IPR045351">
    <property type="entry name" value="DUF6531"/>
</dbReference>
<evidence type="ECO:0000256" key="1">
    <source>
        <dbReference type="ARBA" id="ARBA00004613"/>
    </source>
</evidence>
<organism evidence="6 7">
    <name type="scientific">Lysinibacillus pinottii</name>
    <dbReference type="NCBI Taxonomy" id="2973932"/>
    <lineage>
        <taxon>Bacteria</taxon>
        <taxon>Bacillati</taxon>
        <taxon>Bacillota</taxon>
        <taxon>Bacilli</taxon>
        <taxon>Bacillales</taxon>
        <taxon>Bacillaceae</taxon>
        <taxon>Lysinibacillus</taxon>
    </lineage>
</organism>
<comment type="subcellular location">
    <subcellularLocation>
        <location evidence="1">Secreted</location>
    </subcellularLocation>
</comment>
<dbReference type="InterPro" id="IPR055372">
    <property type="entry name" value="CBM96"/>
</dbReference>
<evidence type="ECO:0000313" key="7">
    <source>
        <dbReference type="Proteomes" id="UP001525021"/>
    </source>
</evidence>
<comment type="caution">
    <text evidence="6">The sequence shown here is derived from an EMBL/GenBank/DDBJ whole genome shotgun (WGS) entry which is preliminary data.</text>
</comment>
<evidence type="ECO:0000259" key="4">
    <source>
        <dbReference type="Pfam" id="PF20148"/>
    </source>
</evidence>
<gene>
    <name evidence="6" type="ORF">NXZ79_13035</name>
</gene>
<evidence type="ECO:0000256" key="3">
    <source>
        <dbReference type="ARBA" id="ARBA00022729"/>
    </source>
</evidence>
<proteinExistence type="predicted"/>
<evidence type="ECO:0000259" key="5">
    <source>
        <dbReference type="Pfam" id="PF24517"/>
    </source>
</evidence>
<dbReference type="Proteomes" id="UP001525021">
    <property type="component" value="Unassembled WGS sequence"/>
</dbReference>
<feature type="domain" description="DUF6531" evidence="4">
    <location>
        <begin position="402"/>
        <end position="472"/>
    </location>
</feature>
<feature type="domain" description="Carbohydrate-binding module family 96" evidence="5">
    <location>
        <begin position="195"/>
        <end position="283"/>
    </location>
</feature>
<protein>
    <submittedName>
        <fullName evidence="6">DNRLRE domain-containing protein</fullName>
    </submittedName>
</protein>
<keyword evidence="7" id="KW-1185">Reference proteome</keyword>
<name>A0ABT2DQ95_9BACI</name>
<dbReference type="Pfam" id="PF20148">
    <property type="entry name" value="DUF6531"/>
    <property type="match status" value="1"/>
</dbReference>
<reference evidence="6 7" key="1">
    <citation type="submission" date="2022-08" db="EMBL/GenBank/DDBJ databases">
        <title>Lysinibacillus sequencing.</title>
        <authorList>
            <person name="Dunlap C."/>
        </authorList>
    </citation>
    <scope>NUCLEOTIDE SEQUENCE [LARGE SCALE GENOMIC DNA]</scope>
    <source>
        <strain evidence="6 7">PB211</strain>
    </source>
</reference>
<keyword evidence="2" id="KW-0964">Secreted</keyword>
<evidence type="ECO:0000256" key="2">
    <source>
        <dbReference type="ARBA" id="ARBA00022525"/>
    </source>
</evidence>
<dbReference type="RefSeq" id="WP_012292803.1">
    <property type="nucleotide sequence ID" value="NZ_JANTOO010000013.1"/>
</dbReference>